<sequence length="67" mass="7587">MQLKLVKGWQEKVPEAIAAGKKFAVKAVKIGHKYGEEALEQTEKYAGHVYEAAKEKQENSLRMLIRS</sequence>
<reference evidence="1" key="1">
    <citation type="submission" date="2021-02" db="EMBL/GenBank/DDBJ databases">
        <authorList>
            <person name="Nowell W R."/>
        </authorList>
    </citation>
    <scope>NUCLEOTIDE SEQUENCE</scope>
</reference>
<evidence type="ECO:0000313" key="2">
    <source>
        <dbReference type="Proteomes" id="UP000663865"/>
    </source>
</evidence>
<protein>
    <submittedName>
        <fullName evidence="1">Uncharacterized protein</fullName>
    </submittedName>
</protein>
<gene>
    <name evidence="1" type="ORF">KIK155_LOCUS12890</name>
</gene>
<accession>A0A818EFY8</accession>
<evidence type="ECO:0000313" key="1">
    <source>
        <dbReference type="EMBL" id="CAF3458183.1"/>
    </source>
</evidence>
<name>A0A818EFY8_9BILA</name>
<organism evidence="1 2">
    <name type="scientific">Rotaria socialis</name>
    <dbReference type="NCBI Taxonomy" id="392032"/>
    <lineage>
        <taxon>Eukaryota</taxon>
        <taxon>Metazoa</taxon>
        <taxon>Spiralia</taxon>
        <taxon>Gnathifera</taxon>
        <taxon>Rotifera</taxon>
        <taxon>Eurotatoria</taxon>
        <taxon>Bdelloidea</taxon>
        <taxon>Philodinida</taxon>
        <taxon>Philodinidae</taxon>
        <taxon>Rotaria</taxon>
    </lineage>
</organism>
<proteinExistence type="predicted"/>
<comment type="caution">
    <text evidence="1">The sequence shown here is derived from an EMBL/GenBank/DDBJ whole genome shotgun (WGS) entry which is preliminary data.</text>
</comment>
<dbReference type="Proteomes" id="UP000663865">
    <property type="component" value="Unassembled WGS sequence"/>
</dbReference>
<dbReference type="EMBL" id="CAJNYV010002157">
    <property type="protein sequence ID" value="CAF3458183.1"/>
    <property type="molecule type" value="Genomic_DNA"/>
</dbReference>
<dbReference type="AlphaFoldDB" id="A0A818EFY8"/>